<organism evidence="7 8">
    <name type="scientific">Halarchaeum acidiphilum MH1-52-1</name>
    <dbReference type="NCBI Taxonomy" id="1261545"/>
    <lineage>
        <taxon>Archaea</taxon>
        <taxon>Methanobacteriati</taxon>
        <taxon>Methanobacteriota</taxon>
        <taxon>Stenosarchaea group</taxon>
        <taxon>Halobacteria</taxon>
        <taxon>Halobacteriales</taxon>
        <taxon>Halobacteriaceae</taxon>
    </lineage>
</organism>
<keyword evidence="5" id="KW-0029">Amino-acid transport</keyword>
<name>U2YYG5_9EURY</name>
<proteinExistence type="inferred from homology"/>
<sequence>MSSDTKLSVGDVSVHYHRSQALYNISLNVSEGEIVGLIGPNGAGKTTLLNAISGLKEYEGSISFKGTETGETEPYDLVSLGLTHCTENRDLFPYLSVEENLEMGAFARGNDYLEENLEIVYDLFPRLDERRSQNAETMSGGEQQMLAIGRALMTEPDLLMIDEPTQGLAPVIIESIHDAFEELAARGQTVFLVEQNAVFAMEHAERLYLLENGEITRSGTASEFREDEYIRDAYIGIA</sequence>
<dbReference type="InterPro" id="IPR027417">
    <property type="entry name" value="P-loop_NTPase"/>
</dbReference>
<dbReference type="InterPro" id="IPR003593">
    <property type="entry name" value="AAA+_ATPase"/>
</dbReference>
<evidence type="ECO:0000256" key="3">
    <source>
        <dbReference type="ARBA" id="ARBA00022741"/>
    </source>
</evidence>
<keyword evidence="4 7" id="KW-0067">ATP-binding</keyword>
<dbReference type="Pfam" id="PF00005">
    <property type="entry name" value="ABC_tran"/>
    <property type="match status" value="1"/>
</dbReference>
<evidence type="ECO:0000259" key="6">
    <source>
        <dbReference type="PROSITE" id="PS50893"/>
    </source>
</evidence>
<accession>U2YYG5</accession>
<keyword evidence="3" id="KW-0547">Nucleotide-binding</keyword>
<keyword evidence="8" id="KW-1185">Reference proteome</keyword>
<reference evidence="7 8" key="1">
    <citation type="submission" date="2013-09" db="EMBL/GenBank/DDBJ databases">
        <title>Whole genome sequencing of Halarchaeum acidiphilum strain MH1-52-1.</title>
        <authorList>
            <person name="Shimane Y."/>
            <person name="Minegishi H."/>
            <person name="Nishi S."/>
            <person name="Echigo A."/>
            <person name="Shuto A."/>
            <person name="Konishi M."/>
            <person name="Ito T."/>
            <person name="Ohkuma M."/>
            <person name="Ohta Y."/>
            <person name="Nagano Y."/>
            <person name="Tsubouchi T."/>
            <person name="Mori K."/>
            <person name="Usui K."/>
            <person name="Kamekura M."/>
            <person name="Usami R."/>
            <person name="Takaki Y."/>
            <person name="Hatada Y."/>
        </authorList>
    </citation>
    <scope>NUCLEOTIDE SEQUENCE [LARGE SCALE GENOMIC DNA]</scope>
    <source>
        <strain evidence="7 8">JCM 16109</strain>
    </source>
</reference>
<dbReference type="OrthoDB" id="97750at2157"/>
<evidence type="ECO:0000256" key="4">
    <source>
        <dbReference type="ARBA" id="ARBA00022840"/>
    </source>
</evidence>
<evidence type="ECO:0000256" key="5">
    <source>
        <dbReference type="ARBA" id="ARBA00022970"/>
    </source>
</evidence>
<dbReference type="SMART" id="SM00382">
    <property type="entry name" value="AAA"/>
    <property type="match status" value="1"/>
</dbReference>
<dbReference type="GO" id="GO:0016887">
    <property type="term" value="F:ATP hydrolysis activity"/>
    <property type="evidence" value="ECO:0007669"/>
    <property type="project" value="InterPro"/>
</dbReference>
<dbReference type="InterPro" id="IPR017871">
    <property type="entry name" value="ABC_transporter-like_CS"/>
</dbReference>
<evidence type="ECO:0000256" key="2">
    <source>
        <dbReference type="ARBA" id="ARBA00022448"/>
    </source>
</evidence>
<comment type="similarity">
    <text evidence="1">Belongs to the ABC transporter superfamily.</text>
</comment>
<keyword evidence="2" id="KW-0813">Transport</keyword>
<evidence type="ECO:0000313" key="8">
    <source>
        <dbReference type="Proteomes" id="UP000016986"/>
    </source>
</evidence>
<comment type="caution">
    <text evidence="7">The sequence shown here is derived from an EMBL/GenBank/DDBJ whole genome shotgun (WGS) entry which is preliminary data.</text>
</comment>
<dbReference type="eggNOG" id="arCOG00924">
    <property type="taxonomic scope" value="Archaea"/>
</dbReference>
<gene>
    <name evidence="7" type="ORF">MBEHAL_2582</name>
</gene>
<dbReference type="RefSeq" id="WP_020221302.1">
    <property type="nucleotide sequence ID" value="NZ_BANO01000050.1"/>
</dbReference>
<dbReference type="GO" id="GO:0015658">
    <property type="term" value="F:branched-chain amino acid transmembrane transporter activity"/>
    <property type="evidence" value="ECO:0007669"/>
    <property type="project" value="TreeGrafter"/>
</dbReference>
<dbReference type="InterPro" id="IPR052156">
    <property type="entry name" value="BCAA_Transport_ATP-bd_LivF"/>
</dbReference>
<dbReference type="CDD" id="cd03224">
    <property type="entry name" value="ABC_TM1139_LivF_branched"/>
    <property type="match status" value="1"/>
</dbReference>
<feature type="domain" description="ABC transporter" evidence="6">
    <location>
        <begin position="7"/>
        <end position="237"/>
    </location>
</feature>
<evidence type="ECO:0000256" key="1">
    <source>
        <dbReference type="ARBA" id="ARBA00005417"/>
    </source>
</evidence>
<dbReference type="EMBL" id="BATA01000108">
    <property type="protein sequence ID" value="GAD53822.1"/>
    <property type="molecule type" value="Genomic_DNA"/>
</dbReference>
<dbReference type="Gene3D" id="3.40.50.300">
    <property type="entry name" value="P-loop containing nucleotide triphosphate hydrolases"/>
    <property type="match status" value="1"/>
</dbReference>
<dbReference type="InterPro" id="IPR003439">
    <property type="entry name" value="ABC_transporter-like_ATP-bd"/>
</dbReference>
<dbReference type="AlphaFoldDB" id="U2YYG5"/>
<evidence type="ECO:0000313" key="7">
    <source>
        <dbReference type="EMBL" id="GAD53822.1"/>
    </source>
</evidence>
<dbReference type="PROSITE" id="PS00211">
    <property type="entry name" value="ABC_TRANSPORTER_1"/>
    <property type="match status" value="1"/>
</dbReference>
<dbReference type="PANTHER" id="PTHR43820">
    <property type="entry name" value="HIGH-AFFINITY BRANCHED-CHAIN AMINO ACID TRANSPORT ATP-BINDING PROTEIN LIVF"/>
    <property type="match status" value="1"/>
</dbReference>
<dbReference type="Proteomes" id="UP000016986">
    <property type="component" value="Unassembled WGS sequence"/>
</dbReference>
<protein>
    <submittedName>
        <fullName evidence="7">Branched-chain amino acid transport ATP-binding protein LivF</fullName>
    </submittedName>
</protein>
<dbReference type="SUPFAM" id="SSF52540">
    <property type="entry name" value="P-loop containing nucleoside triphosphate hydrolases"/>
    <property type="match status" value="1"/>
</dbReference>
<dbReference type="GO" id="GO:0015807">
    <property type="term" value="P:L-amino acid transport"/>
    <property type="evidence" value="ECO:0007669"/>
    <property type="project" value="TreeGrafter"/>
</dbReference>
<dbReference type="GO" id="GO:0005524">
    <property type="term" value="F:ATP binding"/>
    <property type="evidence" value="ECO:0007669"/>
    <property type="project" value="UniProtKB-KW"/>
</dbReference>
<dbReference type="PANTHER" id="PTHR43820:SF4">
    <property type="entry name" value="HIGH-AFFINITY BRANCHED-CHAIN AMINO ACID TRANSPORT ATP-BINDING PROTEIN LIVF"/>
    <property type="match status" value="1"/>
</dbReference>
<dbReference type="PROSITE" id="PS50893">
    <property type="entry name" value="ABC_TRANSPORTER_2"/>
    <property type="match status" value="1"/>
</dbReference>